<evidence type="ECO:0000313" key="2">
    <source>
        <dbReference type="EMBL" id="PST45779.1"/>
    </source>
</evidence>
<gene>
    <name evidence="2" type="ORF">CPA40_09205</name>
</gene>
<reference evidence="3" key="1">
    <citation type="submission" date="2017-09" db="EMBL/GenBank/DDBJ databases">
        <authorList>
            <person name="Sela D.A."/>
            <person name="Albert K."/>
        </authorList>
    </citation>
    <scope>NUCLEOTIDE SEQUENCE [LARGE SCALE GENOMIC DNA]</scope>
    <source>
        <strain evidence="3">UMA51805</strain>
    </source>
</reference>
<name>A0A2T3G8I4_9BIFI</name>
<dbReference type="Proteomes" id="UP000240228">
    <property type="component" value="Unassembled WGS sequence"/>
</dbReference>
<dbReference type="PANTHER" id="PTHR39639:SF1">
    <property type="entry name" value="DUF262 DOMAIN-CONTAINING PROTEIN"/>
    <property type="match status" value="1"/>
</dbReference>
<accession>A0A2T3G8I4</accession>
<dbReference type="EMBL" id="NWTX01000019">
    <property type="protein sequence ID" value="PST45779.1"/>
    <property type="molecule type" value="Genomic_DNA"/>
</dbReference>
<dbReference type="Pfam" id="PF03235">
    <property type="entry name" value="GmrSD_N"/>
    <property type="match status" value="1"/>
</dbReference>
<keyword evidence="3" id="KW-1185">Reference proteome</keyword>
<reference evidence="2 3" key="2">
    <citation type="submission" date="2018-03" db="EMBL/GenBank/DDBJ databases">
        <title>The comparative genomics of Bifidobacterium callitrichos reflects dietary carbohydrate utilization within the common marmoset gut.</title>
        <authorList>
            <person name="Rani A."/>
        </authorList>
    </citation>
    <scope>NUCLEOTIDE SEQUENCE [LARGE SCALE GENOMIC DNA]</scope>
    <source>
        <strain evidence="2 3">UMA51805</strain>
    </source>
</reference>
<dbReference type="PANTHER" id="PTHR39639">
    <property type="entry name" value="CHROMOSOME 16, WHOLE GENOME SHOTGUN SEQUENCE"/>
    <property type="match status" value="1"/>
</dbReference>
<organism evidence="2 3">
    <name type="scientific">Bifidobacterium callitrichos</name>
    <dbReference type="NCBI Taxonomy" id="762209"/>
    <lineage>
        <taxon>Bacteria</taxon>
        <taxon>Bacillati</taxon>
        <taxon>Actinomycetota</taxon>
        <taxon>Actinomycetes</taxon>
        <taxon>Bifidobacteriales</taxon>
        <taxon>Bifidobacteriaceae</taxon>
        <taxon>Bifidobacterium</taxon>
    </lineage>
</organism>
<feature type="domain" description="GmrSD restriction endonucleases N-terminal" evidence="1">
    <location>
        <begin position="14"/>
        <end position="116"/>
    </location>
</feature>
<protein>
    <recommendedName>
        <fullName evidence="1">GmrSD restriction endonucleases N-terminal domain-containing protein</fullName>
    </recommendedName>
</protein>
<dbReference type="InterPro" id="IPR004919">
    <property type="entry name" value="GmrSD_N"/>
</dbReference>
<comment type="caution">
    <text evidence="2">The sequence shown here is derived from an EMBL/GenBank/DDBJ whole genome shotgun (WGS) entry which is preliminary data.</text>
</comment>
<evidence type="ECO:0000313" key="3">
    <source>
        <dbReference type="Proteomes" id="UP000240228"/>
    </source>
</evidence>
<proteinExistence type="predicted"/>
<sequence length="303" mass="35628">MVDVTHSPSRLYFDASDDEKWLVIDGLQRLYSIYKFMDNLNGNESLTLQGLEFLKEYNGYKSEDIPRPLMRRINETNVTAYLLRPGTPLNVKYNIFKRLNTGGMELTPQEIRHAIYPAKSSDLLKSLAEDSVFVKSTSNSVPTTRMLDQEFSLRYVAVAYYGIEHLRDDSDQFLNDTMQWISDTIDFDEREKNCRSFHEEVDCAYKIFKQYCFRKLGRDNRRRPVNKAVFEVWMRALHELNAEQRKLLVNRADEVRDEFTNLCDSKTDESRLFVQALGSGDRSYYPRRFTYINKLISKVLQHA</sequence>
<dbReference type="AlphaFoldDB" id="A0A2T3G8I4"/>
<evidence type="ECO:0000259" key="1">
    <source>
        <dbReference type="Pfam" id="PF03235"/>
    </source>
</evidence>